<dbReference type="InterPro" id="IPR001107">
    <property type="entry name" value="Band_7"/>
</dbReference>
<comment type="similarity">
    <text evidence="2">Belongs to the band 7/mec-2 family.</text>
</comment>
<gene>
    <name evidence="6" type="ORF">Asru_0765_04</name>
</gene>
<feature type="transmembrane region" description="Helical" evidence="4">
    <location>
        <begin position="20"/>
        <end position="38"/>
    </location>
</feature>
<reference evidence="6 7" key="1">
    <citation type="submission" date="2012-11" db="EMBL/GenBank/DDBJ databases">
        <title>Whole genome sequence of Acidisphaera rubrifaciens HS-AP3.</title>
        <authorList>
            <person name="Azuma Y."/>
            <person name="Higashiura N."/>
            <person name="Hirakawa H."/>
            <person name="Matsushita K."/>
        </authorList>
    </citation>
    <scope>NUCLEOTIDE SEQUENCE [LARGE SCALE GENOMIC DNA]</scope>
    <source>
        <strain evidence="6 7">HS-AP3</strain>
    </source>
</reference>
<dbReference type="OrthoDB" id="9809197at2"/>
<dbReference type="InterPro" id="IPR001972">
    <property type="entry name" value="Stomatin_HflK_fam"/>
</dbReference>
<dbReference type="AlphaFoldDB" id="A0A0D6P9K5"/>
<evidence type="ECO:0000313" key="7">
    <source>
        <dbReference type="Proteomes" id="UP000032680"/>
    </source>
</evidence>
<evidence type="ECO:0000313" key="6">
    <source>
        <dbReference type="EMBL" id="GAN78337.1"/>
    </source>
</evidence>
<sequence>MAMAAGGVYGSDTQAEEHATAMAALIPVLIVAVLVILLRSVRVAKEWDRAVVLRLGRFAGVRGPGLFLLIPLVERVAALVDLRIQTISITAEQALTRDTVSVGVDAIVFWRVHDARAAAVNIINYREAIERVCQTTLREMIGATELSRLLADRHEADTQLQASIAQKTAVWGITVQAVEIRDVVIPAALQDAMSRQAQAEREKDARVTLASAETAIARQVAAAAEIYASNPVALQLRQMNLLYEMNKERGTTVLVPTEMASALSSLLHPAPAPAPTPAPATAPAGPA</sequence>
<keyword evidence="4" id="KW-0472">Membrane</keyword>
<dbReference type="EMBL" id="BANB01000764">
    <property type="protein sequence ID" value="GAN78337.1"/>
    <property type="molecule type" value="Genomic_DNA"/>
</dbReference>
<organism evidence="6 7">
    <name type="scientific">Acidisphaera rubrifaciens HS-AP3</name>
    <dbReference type="NCBI Taxonomy" id="1231350"/>
    <lineage>
        <taxon>Bacteria</taxon>
        <taxon>Pseudomonadati</taxon>
        <taxon>Pseudomonadota</taxon>
        <taxon>Alphaproteobacteria</taxon>
        <taxon>Acetobacterales</taxon>
        <taxon>Acetobacteraceae</taxon>
        <taxon>Acidisphaera</taxon>
    </lineage>
</organism>
<dbReference type="FunFam" id="3.30.479.30:FF:000004">
    <property type="entry name" value="Putative membrane protease family, stomatin"/>
    <property type="match status" value="1"/>
</dbReference>
<dbReference type="SMART" id="SM00244">
    <property type="entry name" value="PHB"/>
    <property type="match status" value="1"/>
</dbReference>
<evidence type="ECO:0000256" key="4">
    <source>
        <dbReference type="SAM" id="Phobius"/>
    </source>
</evidence>
<keyword evidence="4" id="KW-1133">Transmembrane helix</keyword>
<proteinExistence type="inferred from homology"/>
<keyword evidence="7" id="KW-1185">Reference proteome</keyword>
<evidence type="ECO:0000256" key="3">
    <source>
        <dbReference type="SAM" id="MobiDB-lite"/>
    </source>
</evidence>
<dbReference type="SUPFAM" id="SSF117892">
    <property type="entry name" value="Band 7/SPFH domain"/>
    <property type="match status" value="1"/>
</dbReference>
<dbReference type="Pfam" id="PF01145">
    <property type="entry name" value="Band_7"/>
    <property type="match status" value="1"/>
</dbReference>
<dbReference type="Gene3D" id="3.30.479.30">
    <property type="entry name" value="Band 7 domain"/>
    <property type="match status" value="1"/>
</dbReference>
<keyword evidence="4" id="KW-0812">Transmembrane</keyword>
<dbReference type="InterPro" id="IPR036013">
    <property type="entry name" value="Band_7/SPFH_dom_sf"/>
</dbReference>
<feature type="compositionally biased region" description="Pro residues" evidence="3">
    <location>
        <begin position="270"/>
        <end position="287"/>
    </location>
</feature>
<name>A0A0D6P9K5_9PROT</name>
<comment type="caution">
    <text evidence="6">The sequence shown here is derived from an EMBL/GenBank/DDBJ whole genome shotgun (WGS) entry which is preliminary data.</text>
</comment>
<dbReference type="Gene3D" id="6.10.250.2090">
    <property type="match status" value="1"/>
</dbReference>
<dbReference type="PANTHER" id="PTHR10264:SF19">
    <property type="entry name" value="AT06885P-RELATED"/>
    <property type="match status" value="1"/>
</dbReference>
<dbReference type="Proteomes" id="UP000032680">
    <property type="component" value="Unassembled WGS sequence"/>
</dbReference>
<dbReference type="GO" id="GO:0005886">
    <property type="term" value="C:plasma membrane"/>
    <property type="evidence" value="ECO:0007669"/>
    <property type="project" value="InterPro"/>
</dbReference>
<dbReference type="PANTHER" id="PTHR10264">
    <property type="entry name" value="BAND 7 PROTEIN-RELATED"/>
    <property type="match status" value="1"/>
</dbReference>
<evidence type="ECO:0000259" key="5">
    <source>
        <dbReference type="SMART" id="SM00244"/>
    </source>
</evidence>
<feature type="domain" description="Band 7" evidence="5">
    <location>
        <begin position="39"/>
        <end position="197"/>
    </location>
</feature>
<feature type="region of interest" description="Disordered" evidence="3">
    <location>
        <begin position="267"/>
        <end position="287"/>
    </location>
</feature>
<dbReference type="GO" id="GO:0098552">
    <property type="term" value="C:side of membrane"/>
    <property type="evidence" value="ECO:0007669"/>
    <property type="project" value="UniProtKB-ARBA"/>
</dbReference>
<accession>A0A0D6P9K5</accession>
<comment type="subcellular location">
    <subcellularLocation>
        <location evidence="1">Membrane</location>
        <topology evidence="1">Single-pass membrane protein</topology>
    </subcellularLocation>
</comment>
<protein>
    <recommendedName>
        <fullName evidence="5">Band 7 domain-containing protein</fullName>
    </recommendedName>
</protein>
<dbReference type="InterPro" id="IPR043202">
    <property type="entry name" value="Band-7_stomatin-like"/>
</dbReference>
<evidence type="ECO:0000256" key="2">
    <source>
        <dbReference type="ARBA" id="ARBA00008164"/>
    </source>
</evidence>
<dbReference type="PRINTS" id="PR00721">
    <property type="entry name" value="STOMATIN"/>
</dbReference>
<evidence type="ECO:0000256" key="1">
    <source>
        <dbReference type="ARBA" id="ARBA00004167"/>
    </source>
</evidence>